<dbReference type="EC" id="1.6.5.3" evidence="8"/>
<dbReference type="PANTHER" id="PTHR11434">
    <property type="entry name" value="NADH-UBIQUINONE OXIDOREDUCTASE SUBUNIT ND4L"/>
    <property type="match status" value="1"/>
</dbReference>
<feature type="transmembrane region" description="Helical" evidence="7">
    <location>
        <begin position="67"/>
        <end position="89"/>
    </location>
</feature>
<evidence type="ECO:0000256" key="1">
    <source>
        <dbReference type="ARBA" id="ARBA00004141"/>
    </source>
</evidence>
<accession>A0A3B1AAT3</accession>
<evidence type="ECO:0000256" key="6">
    <source>
        <dbReference type="ARBA" id="ARBA00023136"/>
    </source>
</evidence>
<evidence type="ECO:0000256" key="7">
    <source>
        <dbReference type="SAM" id="Phobius"/>
    </source>
</evidence>
<feature type="transmembrane region" description="Helical" evidence="7">
    <location>
        <begin position="33"/>
        <end position="55"/>
    </location>
</feature>
<dbReference type="Gene3D" id="1.10.287.3510">
    <property type="match status" value="1"/>
</dbReference>
<feature type="transmembrane region" description="Helical" evidence="7">
    <location>
        <begin position="6"/>
        <end position="26"/>
    </location>
</feature>
<comment type="subcellular location">
    <subcellularLocation>
        <location evidence="1">Membrane</location>
        <topology evidence="1">Multi-pass membrane protein</topology>
    </subcellularLocation>
</comment>
<sequence>MSPEISMEMIIALTAGAALFGVGIYGALSQTNLVMIMMGVELILAGAMVNLLAFWRYLHPDVAAGQMFVLIVMTVMAIEMAVGFGVAIARFRAKGSVEMEEAVDLKG</sequence>
<keyword evidence="5 7" id="KW-1133">Transmembrane helix</keyword>
<dbReference type="HAMAP" id="MF_01456">
    <property type="entry name" value="NDH1_NuoK"/>
    <property type="match status" value="1"/>
</dbReference>
<dbReference type="InterPro" id="IPR001133">
    <property type="entry name" value="NADH_UbQ_OxRdtase_chain4L/K"/>
</dbReference>
<comment type="similarity">
    <text evidence="2">Belongs to the complex I subunit 4L family.</text>
</comment>
<dbReference type="NCBIfam" id="NF004320">
    <property type="entry name" value="PRK05715.1-2"/>
    <property type="match status" value="1"/>
</dbReference>
<protein>
    <submittedName>
        <fullName evidence="8">NADH-ubiquinone oxidoreductase chain K</fullName>
        <ecNumber evidence="8">1.6.5.3</ecNumber>
    </submittedName>
</protein>
<dbReference type="AlphaFoldDB" id="A0A3B1AAT3"/>
<evidence type="ECO:0000313" key="8">
    <source>
        <dbReference type="EMBL" id="VAW96962.1"/>
    </source>
</evidence>
<reference evidence="8" key="1">
    <citation type="submission" date="2018-06" db="EMBL/GenBank/DDBJ databases">
        <authorList>
            <person name="Zhirakovskaya E."/>
        </authorList>
    </citation>
    <scope>NUCLEOTIDE SEQUENCE</scope>
</reference>
<evidence type="ECO:0000256" key="5">
    <source>
        <dbReference type="ARBA" id="ARBA00022989"/>
    </source>
</evidence>
<keyword evidence="3" id="KW-0813">Transport</keyword>
<evidence type="ECO:0000256" key="4">
    <source>
        <dbReference type="ARBA" id="ARBA00022692"/>
    </source>
</evidence>
<dbReference type="Pfam" id="PF00420">
    <property type="entry name" value="Oxidored_q2"/>
    <property type="match status" value="1"/>
</dbReference>
<dbReference type="EMBL" id="UOFT01000054">
    <property type="protein sequence ID" value="VAW96962.1"/>
    <property type="molecule type" value="Genomic_DNA"/>
</dbReference>
<name>A0A3B1AAT3_9ZZZZ</name>
<keyword evidence="8" id="KW-0830">Ubiquinone</keyword>
<keyword evidence="8" id="KW-0560">Oxidoreductase</keyword>
<keyword evidence="6 7" id="KW-0472">Membrane</keyword>
<dbReference type="PANTHER" id="PTHR11434:SF16">
    <property type="entry name" value="NADH-UBIQUINONE OXIDOREDUCTASE CHAIN 4L"/>
    <property type="match status" value="1"/>
</dbReference>
<organism evidence="8">
    <name type="scientific">hydrothermal vent metagenome</name>
    <dbReference type="NCBI Taxonomy" id="652676"/>
    <lineage>
        <taxon>unclassified sequences</taxon>
        <taxon>metagenomes</taxon>
        <taxon>ecological metagenomes</taxon>
    </lineage>
</organism>
<proteinExistence type="inferred from homology"/>
<dbReference type="GO" id="GO:0030964">
    <property type="term" value="C:NADH dehydrogenase complex"/>
    <property type="evidence" value="ECO:0007669"/>
    <property type="project" value="TreeGrafter"/>
</dbReference>
<dbReference type="GO" id="GO:0016651">
    <property type="term" value="F:oxidoreductase activity, acting on NAD(P)H"/>
    <property type="evidence" value="ECO:0007669"/>
    <property type="project" value="InterPro"/>
</dbReference>
<gene>
    <name evidence="8" type="ORF">MNBD_GAMMA23-1391</name>
</gene>
<dbReference type="InterPro" id="IPR039428">
    <property type="entry name" value="NUOK/Mnh_C1-like"/>
</dbReference>
<keyword evidence="4 7" id="KW-0812">Transmembrane</keyword>
<evidence type="ECO:0000256" key="3">
    <source>
        <dbReference type="ARBA" id="ARBA00022448"/>
    </source>
</evidence>
<dbReference type="GO" id="GO:0042773">
    <property type="term" value="P:ATP synthesis coupled electron transport"/>
    <property type="evidence" value="ECO:0007669"/>
    <property type="project" value="InterPro"/>
</dbReference>
<evidence type="ECO:0000256" key="2">
    <source>
        <dbReference type="ARBA" id="ARBA00010519"/>
    </source>
</evidence>